<dbReference type="OrthoDB" id="5497963at2"/>
<reference evidence="1 2" key="1">
    <citation type="submission" date="2019-01" db="EMBL/GenBank/DDBJ databases">
        <authorList>
            <person name="Chen W.-M."/>
        </authorList>
    </citation>
    <scope>NUCLEOTIDE SEQUENCE [LARGE SCALE GENOMIC DNA]</scope>
    <source>
        <strain evidence="1 2">KYPY4</strain>
    </source>
</reference>
<proteinExistence type="predicted"/>
<protein>
    <recommendedName>
        <fullName evidence="3">Nucleotidyltransferase family protein</fullName>
    </recommendedName>
</protein>
<accession>A0A437RSD7</accession>
<keyword evidence="2" id="KW-1185">Reference proteome</keyword>
<evidence type="ECO:0008006" key="3">
    <source>
        <dbReference type="Google" id="ProtNLM"/>
    </source>
</evidence>
<dbReference type="Pfam" id="PF14907">
    <property type="entry name" value="NTP_transf_5"/>
    <property type="match status" value="1"/>
</dbReference>
<dbReference type="EMBL" id="SACR01000001">
    <property type="protein sequence ID" value="RVU49675.1"/>
    <property type="molecule type" value="Genomic_DNA"/>
</dbReference>
<name>A0A437RSD7_9BURK</name>
<sequence length="407" mass="45860">MPRVAVGLQRPRRRAGAHRRLVVRGHGRALTMTSAQRRVPASMRWLAALHQAEVVLAWSLPEWQRVLRLSRRLRLLGRLAEQVEAAGLMDRLPPPVVNPLRAELQFSRWRTNQMRWTVERVSATLSDVTHPLVLLKGAAYAGLGLPIARGRLPSDLDILVPQAHLAEVQARLVAAGWVEAELDAHDQRYYREWSHEVPPMRHPVLPLELDLHHNILPPVARVSVPAAPLLARLQPSKWQGWQVLHPADQLLHSAVHLFHDSEARDRLRDLVDMDGLVRHFGPTVPDFWPALLSRAQELKLSEDLALACHFLQAWLDTPIPEAVGATLAQGRRSRHRWLLPLWATVLHPTEPDREPGLGQSLAAGVVLVRHHLGRMPLRLLIPHLFHKARAQRAKAAQALIADTPSDD</sequence>
<comment type="caution">
    <text evidence="1">The sequence shown here is derived from an EMBL/GenBank/DDBJ whole genome shotgun (WGS) entry which is preliminary data.</text>
</comment>
<organism evidence="1 2">
    <name type="scientific">Rubrivivax rivuli</name>
    <dbReference type="NCBI Taxonomy" id="1862385"/>
    <lineage>
        <taxon>Bacteria</taxon>
        <taxon>Pseudomonadati</taxon>
        <taxon>Pseudomonadota</taxon>
        <taxon>Betaproteobacteria</taxon>
        <taxon>Burkholderiales</taxon>
        <taxon>Sphaerotilaceae</taxon>
        <taxon>Rubrivivax</taxon>
    </lineage>
</organism>
<dbReference type="AlphaFoldDB" id="A0A437RSD7"/>
<dbReference type="Proteomes" id="UP000285575">
    <property type="component" value="Unassembled WGS sequence"/>
</dbReference>
<evidence type="ECO:0000313" key="1">
    <source>
        <dbReference type="EMBL" id="RVU49675.1"/>
    </source>
</evidence>
<evidence type="ECO:0000313" key="2">
    <source>
        <dbReference type="Proteomes" id="UP000285575"/>
    </source>
</evidence>
<dbReference type="InterPro" id="IPR039498">
    <property type="entry name" value="NTP_transf_5"/>
</dbReference>
<gene>
    <name evidence="1" type="ORF">EOE66_03715</name>
</gene>